<dbReference type="Proteomes" id="UP000477911">
    <property type="component" value="Unassembled WGS sequence"/>
</dbReference>
<dbReference type="PANTHER" id="PTHR33121">
    <property type="entry name" value="CYCLIC DI-GMP PHOSPHODIESTERASE PDEF"/>
    <property type="match status" value="1"/>
</dbReference>
<feature type="domain" description="EAL" evidence="2">
    <location>
        <begin position="247"/>
        <end position="502"/>
    </location>
</feature>
<comment type="caution">
    <text evidence="4">The sequence shown here is derived from an EMBL/GenBank/DDBJ whole genome shotgun (WGS) entry which is preliminary data.</text>
</comment>
<keyword evidence="5" id="KW-1185">Reference proteome</keyword>
<reference evidence="4 5" key="1">
    <citation type="submission" date="2019-12" db="EMBL/GenBank/DDBJ databases">
        <authorList>
            <person name="Li M."/>
        </authorList>
    </citation>
    <scope>NUCLEOTIDE SEQUENCE [LARGE SCALE GENOMIC DNA]</scope>
    <source>
        <strain evidence="4 5">GBMRC 2024</strain>
    </source>
</reference>
<dbReference type="NCBIfam" id="TIGR00254">
    <property type="entry name" value="GGDEF"/>
    <property type="match status" value="1"/>
</dbReference>
<dbReference type="SMART" id="SM00267">
    <property type="entry name" value="GGDEF"/>
    <property type="match status" value="1"/>
</dbReference>
<dbReference type="CDD" id="cd01949">
    <property type="entry name" value="GGDEF"/>
    <property type="match status" value="1"/>
</dbReference>
<dbReference type="PROSITE" id="PS50883">
    <property type="entry name" value="EAL"/>
    <property type="match status" value="1"/>
</dbReference>
<dbReference type="Pfam" id="PF00563">
    <property type="entry name" value="EAL"/>
    <property type="match status" value="1"/>
</dbReference>
<accession>A0A6L7G618</accession>
<dbReference type="Pfam" id="PF00990">
    <property type="entry name" value="GGDEF"/>
    <property type="match status" value="1"/>
</dbReference>
<dbReference type="InterPro" id="IPR035919">
    <property type="entry name" value="EAL_sf"/>
</dbReference>
<dbReference type="Gene3D" id="3.20.20.450">
    <property type="entry name" value="EAL domain"/>
    <property type="match status" value="1"/>
</dbReference>
<evidence type="ECO:0000259" key="2">
    <source>
        <dbReference type="PROSITE" id="PS50883"/>
    </source>
</evidence>
<dbReference type="CDD" id="cd01948">
    <property type="entry name" value="EAL"/>
    <property type="match status" value="1"/>
</dbReference>
<dbReference type="InterPro" id="IPR000160">
    <property type="entry name" value="GGDEF_dom"/>
</dbReference>
<evidence type="ECO:0000313" key="5">
    <source>
        <dbReference type="Proteomes" id="UP000477911"/>
    </source>
</evidence>
<evidence type="ECO:0000259" key="3">
    <source>
        <dbReference type="PROSITE" id="PS50887"/>
    </source>
</evidence>
<organism evidence="4 5">
    <name type="scientific">Pseudooceanicola albus</name>
    <dbReference type="NCBI Taxonomy" id="2692189"/>
    <lineage>
        <taxon>Bacteria</taxon>
        <taxon>Pseudomonadati</taxon>
        <taxon>Pseudomonadota</taxon>
        <taxon>Alphaproteobacteria</taxon>
        <taxon>Rhodobacterales</taxon>
        <taxon>Paracoccaceae</taxon>
        <taxon>Pseudooceanicola</taxon>
    </lineage>
</organism>
<dbReference type="RefSeq" id="WP_160894108.1">
    <property type="nucleotide sequence ID" value="NZ_WUMU01000007.1"/>
</dbReference>
<dbReference type="InterPro" id="IPR001633">
    <property type="entry name" value="EAL_dom"/>
</dbReference>
<dbReference type="PROSITE" id="PS50887">
    <property type="entry name" value="GGDEF"/>
    <property type="match status" value="1"/>
</dbReference>
<dbReference type="InterPro" id="IPR029787">
    <property type="entry name" value="Nucleotide_cyclase"/>
</dbReference>
<keyword evidence="1" id="KW-0812">Transmembrane</keyword>
<evidence type="ECO:0000256" key="1">
    <source>
        <dbReference type="SAM" id="Phobius"/>
    </source>
</evidence>
<evidence type="ECO:0000313" key="4">
    <source>
        <dbReference type="EMBL" id="MXN18113.1"/>
    </source>
</evidence>
<proteinExistence type="predicted"/>
<dbReference type="PANTHER" id="PTHR33121:SF70">
    <property type="entry name" value="SIGNALING PROTEIN YKOW"/>
    <property type="match status" value="1"/>
</dbReference>
<dbReference type="GO" id="GO:0071111">
    <property type="term" value="F:cyclic-guanylate-specific phosphodiesterase activity"/>
    <property type="evidence" value="ECO:0007669"/>
    <property type="project" value="InterPro"/>
</dbReference>
<keyword evidence="1" id="KW-1133">Transmembrane helix</keyword>
<gene>
    <name evidence="4" type="ORF">GR170_09720</name>
</gene>
<name>A0A6L7G618_9RHOB</name>
<dbReference type="EMBL" id="WUMU01000007">
    <property type="protein sequence ID" value="MXN18113.1"/>
    <property type="molecule type" value="Genomic_DNA"/>
</dbReference>
<protein>
    <submittedName>
        <fullName evidence="4">EAL domain-containing protein</fullName>
    </submittedName>
</protein>
<dbReference type="InterPro" id="IPR043128">
    <property type="entry name" value="Rev_trsase/Diguanyl_cyclase"/>
</dbReference>
<dbReference type="SUPFAM" id="SSF141868">
    <property type="entry name" value="EAL domain-like"/>
    <property type="match status" value="1"/>
</dbReference>
<keyword evidence="1" id="KW-0472">Membrane</keyword>
<feature type="transmembrane region" description="Helical" evidence="1">
    <location>
        <begin position="15"/>
        <end position="37"/>
    </location>
</feature>
<dbReference type="SUPFAM" id="SSF55073">
    <property type="entry name" value="Nucleotide cyclase"/>
    <property type="match status" value="1"/>
</dbReference>
<feature type="domain" description="GGDEF" evidence="3">
    <location>
        <begin position="102"/>
        <end position="238"/>
    </location>
</feature>
<dbReference type="InterPro" id="IPR050706">
    <property type="entry name" value="Cyclic-di-GMP_PDE-like"/>
</dbReference>
<dbReference type="AlphaFoldDB" id="A0A6L7G618"/>
<dbReference type="Gene3D" id="3.30.70.270">
    <property type="match status" value="1"/>
</dbReference>
<dbReference type="SMART" id="SM00052">
    <property type="entry name" value="EAL"/>
    <property type="match status" value="1"/>
</dbReference>
<sequence length="516" mass="56018">MYAFSERRAQKIREAITWLTSGAQLLVLLPLLCLLGYLVAGEVALVVIALAVPMIRLLSGLAHGRPELPPSRARDAVTGLTLRDSLEAMLDGALQTQASSTLRTACVMIQIDEFDAFSDRYGPNASDDVLYRVAGRLRSAMRDDDLICKAGHATFGIGMAPATHMDLEAMIQLAARLQQMVEEPIALDSTTVYISCSIGFCLGSRSPMPTGAALLAASQGALQEALRYAPSAIRAFSTEMLRGKRGRALRVEEVAAALEKGQIVPFFQPQVSTDTGLVTGFEALARWCHPDRGMIAPAEFLPLIEQGGLIERLGDAMLVQSLTALTQWDAAGLQVPQVGVNFSMEELMNPRLMEKLQWQLDRFGLAPSRLSVEVLENVVAASPEDVVARNINGLAKLGCRIDLDDFGTGHASISSIRRFAVERLKIDRSFVMKVDCDAEQQRMVAAILTMAERLGLATLAEGVETPGEHAMLAQLGCDHVQGFEIARPMPFEQTTEWIRAYHAGLTEAPKFGRGNA</sequence>